<dbReference type="OrthoDB" id="3560987at2759"/>
<keyword evidence="3" id="KW-1185">Reference proteome</keyword>
<feature type="region of interest" description="Disordered" evidence="1">
    <location>
        <begin position="1"/>
        <end position="23"/>
    </location>
</feature>
<feature type="region of interest" description="Disordered" evidence="1">
    <location>
        <begin position="52"/>
        <end position="98"/>
    </location>
</feature>
<dbReference type="Proteomes" id="UP000242519">
    <property type="component" value="Unassembled WGS sequence"/>
</dbReference>
<name>A0A218Z818_9HELO</name>
<comment type="caution">
    <text evidence="2">The sequence shown here is derived from an EMBL/GenBank/DDBJ whole genome shotgun (WGS) entry which is preliminary data.</text>
</comment>
<dbReference type="InParanoid" id="A0A218Z818"/>
<organism evidence="2 3">
    <name type="scientific">Diplocarpon coronariae</name>
    <dbReference type="NCBI Taxonomy" id="2795749"/>
    <lineage>
        <taxon>Eukaryota</taxon>
        <taxon>Fungi</taxon>
        <taxon>Dikarya</taxon>
        <taxon>Ascomycota</taxon>
        <taxon>Pezizomycotina</taxon>
        <taxon>Leotiomycetes</taxon>
        <taxon>Helotiales</taxon>
        <taxon>Drepanopezizaceae</taxon>
        <taxon>Diplocarpon</taxon>
    </lineage>
</organism>
<accession>A0A218Z818</accession>
<gene>
    <name evidence="2" type="ORF">B2J93_2689</name>
</gene>
<feature type="compositionally biased region" description="Basic and acidic residues" evidence="1">
    <location>
        <begin position="75"/>
        <end position="86"/>
    </location>
</feature>
<dbReference type="AlphaFoldDB" id="A0A218Z818"/>
<evidence type="ECO:0000256" key="1">
    <source>
        <dbReference type="SAM" id="MobiDB-lite"/>
    </source>
</evidence>
<feature type="compositionally biased region" description="Basic residues" evidence="1">
    <location>
        <begin position="52"/>
        <end position="74"/>
    </location>
</feature>
<evidence type="ECO:0000313" key="2">
    <source>
        <dbReference type="EMBL" id="OWP03844.1"/>
    </source>
</evidence>
<sequence length="135" mass="14548">MVPGLSTHSSAFHTSCGDDESVHALSPPIIPQLASDYTSTLLDFGMASFKEKHHANSHSRKHSGIIRSQSRKKSKTDENTDTDRESVSCSSPSSADAIVVPAPESSKCPIRYMLAGMLEAEDDAGGEKLRECSLR</sequence>
<feature type="compositionally biased region" description="Polar residues" evidence="1">
    <location>
        <begin position="1"/>
        <end position="13"/>
    </location>
</feature>
<reference evidence="2 3" key="1">
    <citation type="submission" date="2017-04" db="EMBL/GenBank/DDBJ databases">
        <title>Draft genome sequence of Marssonina coronaria NL1: causal agent of apple blotch.</title>
        <authorList>
            <person name="Cheng Q."/>
        </authorList>
    </citation>
    <scope>NUCLEOTIDE SEQUENCE [LARGE SCALE GENOMIC DNA]</scope>
    <source>
        <strain evidence="2 3">NL1</strain>
    </source>
</reference>
<dbReference type="EMBL" id="MZNU01000166">
    <property type="protein sequence ID" value="OWP03844.1"/>
    <property type="molecule type" value="Genomic_DNA"/>
</dbReference>
<evidence type="ECO:0000313" key="3">
    <source>
        <dbReference type="Proteomes" id="UP000242519"/>
    </source>
</evidence>
<proteinExistence type="predicted"/>
<protein>
    <submittedName>
        <fullName evidence="2">NADH dehydrogenase subunit D</fullName>
    </submittedName>
</protein>